<dbReference type="GO" id="GO:0005524">
    <property type="term" value="F:ATP binding"/>
    <property type="evidence" value="ECO:0007669"/>
    <property type="project" value="UniProtKB-KW"/>
</dbReference>
<dbReference type="Proteomes" id="UP001211065">
    <property type="component" value="Unassembled WGS sequence"/>
</dbReference>
<dbReference type="Gene3D" id="2.70.150.10">
    <property type="entry name" value="Calcium-transporting ATPase, cytoplasmic transduction domain A"/>
    <property type="match status" value="1"/>
</dbReference>
<evidence type="ECO:0000256" key="5">
    <source>
        <dbReference type="ARBA" id="ARBA00022692"/>
    </source>
</evidence>
<dbReference type="InterPro" id="IPR008250">
    <property type="entry name" value="ATPase_P-typ_transduc_dom_A_sf"/>
</dbReference>
<dbReference type="InterPro" id="IPR006068">
    <property type="entry name" value="ATPase_P-typ_cation-transptr_C"/>
</dbReference>
<dbReference type="Gene3D" id="1.20.1110.10">
    <property type="entry name" value="Calcium-transporting ATPase, transmembrane domain"/>
    <property type="match status" value="1"/>
</dbReference>
<dbReference type="InterPro" id="IPR036412">
    <property type="entry name" value="HAD-like_sf"/>
</dbReference>
<evidence type="ECO:0000256" key="9">
    <source>
        <dbReference type="ARBA" id="ARBA00022967"/>
    </source>
</evidence>
<keyword evidence="4" id="KW-0109">Calcium transport</keyword>
<dbReference type="SUPFAM" id="SSF81665">
    <property type="entry name" value="Calcium ATPase, transmembrane domain M"/>
    <property type="match status" value="1"/>
</dbReference>
<reference evidence="15" key="1">
    <citation type="submission" date="2020-05" db="EMBL/GenBank/DDBJ databases">
        <title>Phylogenomic resolution of chytrid fungi.</title>
        <authorList>
            <person name="Stajich J.E."/>
            <person name="Amses K."/>
            <person name="Simmons R."/>
            <person name="Seto K."/>
            <person name="Myers J."/>
            <person name="Bonds A."/>
            <person name="Quandt C.A."/>
            <person name="Barry K."/>
            <person name="Liu P."/>
            <person name="Grigoriev I."/>
            <person name="Longcore J.E."/>
            <person name="James T.Y."/>
        </authorList>
    </citation>
    <scope>NUCLEOTIDE SEQUENCE</scope>
    <source>
        <strain evidence="15">JEL0476</strain>
    </source>
</reference>
<dbReference type="InterPro" id="IPR027417">
    <property type="entry name" value="P-loop_NTPase"/>
</dbReference>
<evidence type="ECO:0000256" key="13">
    <source>
        <dbReference type="SAM" id="Phobius"/>
    </source>
</evidence>
<dbReference type="Gene3D" id="3.40.1110.10">
    <property type="entry name" value="Calcium-transporting ATPase, cytoplasmic domain N"/>
    <property type="match status" value="1"/>
</dbReference>
<dbReference type="PROSITE" id="PS00154">
    <property type="entry name" value="ATPASE_E1_E2"/>
    <property type="match status" value="1"/>
</dbReference>
<proteinExistence type="predicted"/>
<evidence type="ECO:0000256" key="3">
    <source>
        <dbReference type="ARBA" id="ARBA00022448"/>
    </source>
</evidence>
<dbReference type="SUPFAM" id="SSF52540">
    <property type="entry name" value="P-loop containing nucleoside triphosphate hydrolases"/>
    <property type="match status" value="1"/>
</dbReference>
<dbReference type="InterPro" id="IPR023298">
    <property type="entry name" value="ATPase_P-typ_TM_dom_sf"/>
</dbReference>
<dbReference type="SUPFAM" id="SSF81653">
    <property type="entry name" value="Calcium ATPase, transduction domain A"/>
    <property type="match status" value="1"/>
</dbReference>
<dbReference type="GO" id="GO:0016020">
    <property type="term" value="C:membrane"/>
    <property type="evidence" value="ECO:0007669"/>
    <property type="project" value="InterPro"/>
</dbReference>
<dbReference type="InterPro" id="IPR023214">
    <property type="entry name" value="HAD_sf"/>
</dbReference>
<dbReference type="SUPFAM" id="SSF81660">
    <property type="entry name" value="Metal cation-transporting ATPase, ATP-binding domain N"/>
    <property type="match status" value="1"/>
</dbReference>
<dbReference type="AlphaFoldDB" id="A0AAD5U6H8"/>
<keyword evidence="5 13" id="KW-0812">Transmembrane</keyword>
<dbReference type="InterPro" id="IPR023299">
    <property type="entry name" value="ATPase_P-typ_cyto_dom_N"/>
</dbReference>
<dbReference type="SUPFAM" id="SSF56784">
    <property type="entry name" value="HAD-like"/>
    <property type="match status" value="1"/>
</dbReference>
<evidence type="ECO:0000256" key="8">
    <source>
        <dbReference type="ARBA" id="ARBA00022840"/>
    </source>
</evidence>
<comment type="subcellular location">
    <subcellularLocation>
        <location evidence="1">Endomembrane system</location>
        <topology evidence="1">Multi-pass membrane protein</topology>
    </subcellularLocation>
</comment>
<feature type="transmembrane region" description="Helical" evidence="13">
    <location>
        <begin position="820"/>
        <end position="840"/>
    </location>
</feature>
<dbReference type="InterPro" id="IPR018303">
    <property type="entry name" value="ATPase_P-typ_P_site"/>
</dbReference>
<dbReference type="FunFam" id="2.70.150.10:FF:000008">
    <property type="entry name" value="Calcium-transporting ATPase"/>
    <property type="match status" value="1"/>
</dbReference>
<keyword evidence="7" id="KW-0106">Calcium</keyword>
<accession>A0AAD5U6H8</accession>
<keyword evidence="10 13" id="KW-1133">Transmembrane helix</keyword>
<dbReference type="EC" id="7.2.2.10" evidence="2"/>
<dbReference type="PANTHER" id="PTHR42861">
    <property type="entry name" value="CALCIUM-TRANSPORTING ATPASE"/>
    <property type="match status" value="1"/>
</dbReference>
<dbReference type="NCBIfam" id="TIGR01494">
    <property type="entry name" value="ATPase_P-type"/>
    <property type="match status" value="2"/>
</dbReference>
<evidence type="ECO:0000256" key="12">
    <source>
        <dbReference type="ARBA" id="ARBA00023136"/>
    </source>
</evidence>
<dbReference type="InterPro" id="IPR004014">
    <property type="entry name" value="ATPase_P-typ_cation-transptr_N"/>
</dbReference>
<protein>
    <recommendedName>
        <fullName evidence="2">P-type Ca(2+) transporter</fullName>
        <ecNumber evidence="2">7.2.2.10</ecNumber>
    </recommendedName>
</protein>
<dbReference type="SFLD" id="SFLDF00027">
    <property type="entry name" value="p-type_atpase"/>
    <property type="match status" value="1"/>
</dbReference>
<keyword evidence="16" id="KW-1185">Reference proteome</keyword>
<evidence type="ECO:0000256" key="4">
    <source>
        <dbReference type="ARBA" id="ARBA00022568"/>
    </source>
</evidence>
<evidence type="ECO:0000256" key="10">
    <source>
        <dbReference type="ARBA" id="ARBA00022989"/>
    </source>
</evidence>
<keyword evidence="6" id="KW-0547">Nucleotide-binding</keyword>
<dbReference type="PRINTS" id="PR00119">
    <property type="entry name" value="CATATPASE"/>
</dbReference>
<dbReference type="PRINTS" id="PR00120">
    <property type="entry name" value="HATPASE"/>
</dbReference>
<gene>
    <name evidence="15" type="primary">PMR1</name>
    <name evidence="15" type="ORF">HK099_005343</name>
</gene>
<evidence type="ECO:0000256" key="1">
    <source>
        <dbReference type="ARBA" id="ARBA00004127"/>
    </source>
</evidence>
<dbReference type="SFLD" id="SFLDS00003">
    <property type="entry name" value="Haloacid_Dehalogenase"/>
    <property type="match status" value="1"/>
</dbReference>
<evidence type="ECO:0000313" key="15">
    <source>
        <dbReference type="EMBL" id="KAJ3226238.1"/>
    </source>
</evidence>
<feature type="transmembrane region" description="Helical" evidence="13">
    <location>
        <begin position="259"/>
        <end position="281"/>
    </location>
</feature>
<evidence type="ECO:0000259" key="14">
    <source>
        <dbReference type="SMART" id="SM00831"/>
    </source>
</evidence>
<sequence length="1157" mass="129167">MQSTRWTEYKHDAAHSATAHFATISKTELFSVMKTDANGLSSPESIYRRHIVGLNELRVESTETFIQKFIEQFKNPLILLLFGSAALSILLGEIEDAVSITLAILIVISVAFVQEYRSEQSLQALNKLVPHYCHVYRDGQLCTLLANELIPGDVVRFSSGDRVPADVRLISSIDLEIDESSLTGENRPCKKHSEDLDINPEDLPLAERRNIAFMGTLVRGGNGVGVVVGTGKHTEFGAIFIMMKEVEVRRTPLQEKMDLLAKQLSMISITAIVFIIFIGLIQKRQWLEMLTIGVSLAVAAIPEGLPIVVTVTLALGVLRMAKRNAIVKKLPSVEGLGNVNIICVDKTGTLTTNKMAATKIYTLSHQAVISLDDIENAVTRQYGSSESLQEGFAQLTTSPSVRMLLKIGNLCNNAHINEDGRIGQSTEVALLELLQRMSLPDERPNYTKVSEIPFSGEKKFMSIECQQKLPSFLPESPTNHPNLFYVKGAMEVVLQKCKRIYINEFDQQRTLDKETLNMVVETAERVAASEGGLRLIFMGVGQTMDDLALVGFVALSDPPRKGVAEAIRRLSIGKVKVVMITGDSESTAISIGERLGIYDASMLERTVLDMDNLTEDSNTTSPLKTSNSLLTKTRNPQVLSGPDLESLSRRELEAIIPQVTIFYRTTPKHKMTIVKAFQNLGNVVAMTGDGVNDAPALRLSDIGISMGKSGTDVSKEAADMILVDDDFSTVLYSIEEGKSIFSNIQNFLRFQLSTSIAALTIIALATFLHLQNPLNAMQILWINILCDGPVAQSLGVEEVDPDVMKRPPRPKNDHVVTKPLIQRVLLSAFMIVCGTMAVYINESSNENDSVRRRTTMINEEINIFVSLSLIDLMKLTFLSSSVLWVDEIRKYRNVENEKYSKYNIQEPIVVNSRGEGKIGHDNKKYFGGVNEDREYLEIWRISDFTELKFSPNILIVVNSTIQVGNLFQYFKRSNINAEVFSYHSKMQEPDLSWLSTHNSTGFRIMISTTALCYGIDYPNVASVIKIGERVKKNVLLFNCKSVWEEEKKFYSLELKKVEEHGGFTANLSLYQLNQVYNYDLVVFGDVMEIFENGSFEPLTVVDEKNNFCYAGNSYVWHKTGLFESDWELKRSIDSVIVASYIPSSLLKVKQNITKSVV</sequence>
<dbReference type="GO" id="GO:0005388">
    <property type="term" value="F:P-type calcium transporter activity"/>
    <property type="evidence" value="ECO:0007669"/>
    <property type="project" value="UniProtKB-EC"/>
</dbReference>
<keyword evidence="12 13" id="KW-0472">Membrane</keyword>
<dbReference type="GO" id="GO:0012505">
    <property type="term" value="C:endomembrane system"/>
    <property type="evidence" value="ECO:0007669"/>
    <property type="project" value="UniProtKB-SubCell"/>
</dbReference>
<dbReference type="SFLD" id="SFLDG00002">
    <property type="entry name" value="C1.7:_P-type_atpase_like"/>
    <property type="match status" value="1"/>
</dbReference>
<dbReference type="GO" id="GO:0016887">
    <property type="term" value="F:ATP hydrolysis activity"/>
    <property type="evidence" value="ECO:0007669"/>
    <property type="project" value="InterPro"/>
</dbReference>
<dbReference type="Pfam" id="PF13246">
    <property type="entry name" value="Cation_ATPase"/>
    <property type="match status" value="1"/>
</dbReference>
<feature type="transmembrane region" description="Helical" evidence="13">
    <location>
        <begin position="97"/>
        <end position="113"/>
    </location>
</feature>
<feature type="transmembrane region" description="Helical" evidence="13">
    <location>
        <begin position="293"/>
        <end position="318"/>
    </location>
</feature>
<feature type="transmembrane region" description="Helical" evidence="13">
    <location>
        <begin position="747"/>
        <end position="770"/>
    </location>
</feature>
<comment type="caution">
    <text evidence="15">The sequence shown here is derived from an EMBL/GenBank/DDBJ whole genome shotgun (WGS) entry which is preliminary data.</text>
</comment>
<dbReference type="Pfam" id="PF00122">
    <property type="entry name" value="E1-E2_ATPase"/>
    <property type="match status" value="1"/>
</dbReference>
<evidence type="ECO:0000256" key="11">
    <source>
        <dbReference type="ARBA" id="ARBA00023065"/>
    </source>
</evidence>
<dbReference type="InterPro" id="IPR001757">
    <property type="entry name" value="P_typ_ATPase"/>
</dbReference>
<dbReference type="InterPro" id="IPR059000">
    <property type="entry name" value="ATPase_P-type_domA"/>
</dbReference>
<evidence type="ECO:0000313" key="16">
    <source>
        <dbReference type="Proteomes" id="UP001211065"/>
    </source>
</evidence>
<feature type="transmembrane region" description="Helical" evidence="13">
    <location>
        <begin position="861"/>
        <end position="885"/>
    </location>
</feature>
<dbReference type="Gene3D" id="3.40.50.1000">
    <property type="entry name" value="HAD superfamily/HAD-like"/>
    <property type="match status" value="1"/>
</dbReference>
<feature type="transmembrane region" description="Helical" evidence="13">
    <location>
        <begin position="73"/>
        <end position="91"/>
    </location>
</feature>
<keyword evidence="8" id="KW-0067">ATP-binding</keyword>
<keyword evidence="11" id="KW-0406">Ion transport</keyword>
<dbReference type="EMBL" id="JADGJW010000041">
    <property type="protein sequence ID" value="KAJ3226238.1"/>
    <property type="molecule type" value="Genomic_DNA"/>
</dbReference>
<evidence type="ECO:0000256" key="6">
    <source>
        <dbReference type="ARBA" id="ARBA00022741"/>
    </source>
</evidence>
<keyword evidence="9" id="KW-1278">Translocase</keyword>
<name>A0AAD5U6H8_9FUNG</name>
<keyword evidence="3" id="KW-0813">Transport</keyword>
<evidence type="ECO:0000256" key="2">
    <source>
        <dbReference type="ARBA" id="ARBA00012790"/>
    </source>
</evidence>
<organism evidence="15 16">
    <name type="scientific">Clydaea vesicula</name>
    <dbReference type="NCBI Taxonomy" id="447962"/>
    <lineage>
        <taxon>Eukaryota</taxon>
        <taxon>Fungi</taxon>
        <taxon>Fungi incertae sedis</taxon>
        <taxon>Chytridiomycota</taxon>
        <taxon>Chytridiomycota incertae sedis</taxon>
        <taxon>Chytridiomycetes</taxon>
        <taxon>Lobulomycetales</taxon>
        <taxon>Lobulomycetaceae</taxon>
        <taxon>Clydaea</taxon>
    </lineage>
</organism>
<dbReference type="InterPro" id="IPR044492">
    <property type="entry name" value="P_typ_ATPase_HD_dom"/>
</dbReference>
<dbReference type="SMART" id="SM00831">
    <property type="entry name" value="Cation_ATPase_N"/>
    <property type="match status" value="1"/>
</dbReference>
<feature type="domain" description="Cation-transporting P-type ATPase N-terminal" evidence="14">
    <location>
        <begin position="20"/>
        <end position="93"/>
    </location>
</feature>
<dbReference type="Gene3D" id="3.40.50.300">
    <property type="entry name" value="P-loop containing nucleotide triphosphate hydrolases"/>
    <property type="match status" value="1"/>
</dbReference>
<dbReference type="Pfam" id="PF00689">
    <property type="entry name" value="Cation_ATPase_C"/>
    <property type="match status" value="1"/>
</dbReference>
<dbReference type="Pfam" id="PF00690">
    <property type="entry name" value="Cation_ATPase_N"/>
    <property type="match status" value="1"/>
</dbReference>
<evidence type="ECO:0000256" key="7">
    <source>
        <dbReference type="ARBA" id="ARBA00022837"/>
    </source>
</evidence>